<dbReference type="InterPro" id="IPR012417">
    <property type="entry name" value="CaM-bd_dom_pln"/>
</dbReference>
<feature type="domain" description="Calmodulin-binding" evidence="2">
    <location>
        <begin position="465"/>
        <end position="584"/>
    </location>
</feature>
<dbReference type="InterPro" id="IPR040267">
    <property type="entry name" value="EID1-like"/>
</dbReference>
<proteinExistence type="predicted"/>
<feature type="compositionally biased region" description="Polar residues" evidence="1">
    <location>
        <begin position="214"/>
        <end position="235"/>
    </location>
</feature>
<name>A0AAN9SD62_PSOTE</name>
<dbReference type="Pfam" id="PF07839">
    <property type="entry name" value="CaM_binding"/>
    <property type="match status" value="1"/>
</dbReference>
<organism evidence="3 4">
    <name type="scientific">Psophocarpus tetragonolobus</name>
    <name type="common">Winged bean</name>
    <name type="synonym">Dolichos tetragonolobus</name>
    <dbReference type="NCBI Taxonomy" id="3891"/>
    <lineage>
        <taxon>Eukaryota</taxon>
        <taxon>Viridiplantae</taxon>
        <taxon>Streptophyta</taxon>
        <taxon>Embryophyta</taxon>
        <taxon>Tracheophyta</taxon>
        <taxon>Spermatophyta</taxon>
        <taxon>Magnoliopsida</taxon>
        <taxon>eudicotyledons</taxon>
        <taxon>Gunneridae</taxon>
        <taxon>Pentapetalae</taxon>
        <taxon>rosids</taxon>
        <taxon>fabids</taxon>
        <taxon>Fabales</taxon>
        <taxon>Fabaceae</taxon>
        <taxon>Papilionoideae</taxon>
        <taxon>50 kb inversion clade</taxon>
        <taxon>NPAAA clade</taxon>
        <taxon>indigoferoid/millettioid clade</taxon>
        <taxon>Phaseoleae</taxon>
        <taxon>Psophocarpus</taxon>
    </lineage>
</organism>
<dbReference type="Proteomes" id="UP001386955">
    <property type="component" value="Unassembled WGS sequence"/>
</dbReference>
<protein>
    <recommendedName>
        <fullName evidence="2">Calmodulin-binding domain-containing protein</fullName>
    </recommendedName>
</protein>
<dbReference type="PANTHER" id="PTHR31348">
    <property type="entry name" value="EID1-LIKE F-BOX PROTEIN 2-RELATED"/>
    <property type="match status" value="1"/>
</dbReference>
<dbReference type="EMBL" id="JAYMYS010000004">
    <property type="protein sequence ID" value="KAK7394443.1"/>
    <property type="molecule type" value="Genomic_DNA"/>
</dbReference>
<feature type="region of interest" description="Disordered" evidence="1">
    <location>
        <begin position="377"/>
        <end position="429"/>
    </location>
</feature>
<feature type="region of interest" description="Disordered" evidence="1">
    <location>
        <begin position="263"/>
        <end position="333"/>
    </location>
</feature>
<feature type="compositionally biased region" description="Acidic residues" evidence="1">
    <location>
        <begin position="395"/>
        <end position="411"/>
    </location>
</feature>
<reference evidence="3 4" key="1">
    <citation type="submission" date="2024-01" db="EMBL/GenBank/DDBJ databases">
        <title>The genomes of 5 underutilized Papilionoideae crops provide insights into root nodulation and disease resistanc.</title>
        <authorList>
            <person name="Jiang F."/>
        </authorList>
    </citation>
    <scope>NUCLEOTIDE SEQUENCE [LARGE SCALE GENOMIC DNA]</scope>
    <source>
        <strain evidence="3">DUOXIRENSHENG_FW03</strain>
        <tissue evidence="3">Leaves</tissue>
    </source>
</reference>
<sequence>MAKESVDLPLIPEVTMSSRVELRRHSAGITSSGNDEKEIVVPRYLRASTGSCHDICKYGRNNVEEAKEKLSMIKRAGRKSLSRSSEDIIGGIMTSIAKQKASVDSKPTKMSTVKHSESELQISDTNNVEFPTKSYGSQNLRGNEILVNTSETSLLRVKLSFLPKSRISPIHEIRRGGISSSFEVETRSKPTSKRMVTSPTTTFERVKTHPISTSQMVNTSPESVSKMKQTSSKVSSFEGKKMELSNKRETFFNPDFITMKTISSRNSSDGLGGAKNSKIKMKKKEASAKSSRRGIGSVSARKHKGLKIVPHLMNQPKPIKVEFEEPDDEAQEKTSYAIKMESANQVSQSDQNESQDIEFPFSNKNESQNIELPLSNLLSSPKVSSPSKSQSSSQEDQEESEYTNSEFEEDACPGNQESEYSANVDSLKAEENGKLQKDGIVCSEDRERQKLGVNFIETKIEYMTNADTLEAEENGRPQKDGFLCSQDKECQKLGGNFVETQIEECNLRSLKFQQGNVLGGIAIDVKVVAITGPEKVGMRHEDVKVKREGQGLYNNVIEEKTSKLIETQKGKVKALIDAFESIISLEEKRTSAKIRWVFLGFGGYAENGLNKFSFDLSFPKVLLDIFYVVEWRDSRLGRFMDQLGDLGQFELVGVWNICVEDLYTKSENPPNTNTWEEEDFLYSFLEPTLEYYKTNLVKKMILTKQYRCIHSASCQCTKGHLSEDVIFLVFHNLNWNPKLIATLSCVCKWFDDLAKRVLWKEFCRTRAPKMLCDLQSNGSHIVDGNWRALGKLLIYCSGCTKGGLFNSIQIPGHFVYQTRFSRTSGKSFLLPQCRTDVLYVSDPCEHLDQGEEGDVGFFRGIFKSFASSKVKKMLINKGAKLHPTEVCPYCKAKLWSMLQAKMIPQSASFRLGSYDDCIEYYVCLNGHMLGICTLLPLSDSEEASELE</sequence>
<comment type="caution">
    <text evidence="3">The sequence shown here is derived from an EMBL/GenBank/DDBJ whole genome shotgun (WGS) entry which is preliminary data.</text>
</comment>
<feature type="region of interest" description="Disordered" evidence="1">
    <location>
        <begin position="214"/>
        <end position="240"/>
    </location>
</feature>
<feature type="compositionally biased region" description="Polar residues" evidence="1">
    <location>
        <begin position="415"/>
        <end position="424"/>
    </location>
</feature>
<keyword evidence="4" id="KW-1185">Reference proteome</keyword>
<dbReference type="PANTHER" id="PTHR31348:SF2">
    <property type="entry name" value="EID1-LIKE F-BOX PROTEIN 1"/>
    <property type="match status" value="1"/>
</dbReference>
<evidence type="ECO:0000256" key="1">
    <source>
        <dbReference type="SAM" id="MobiDB-lite"/>
    </source>
</evidence>
<evidence type="ECO:0000259" key="2">
    <source>
        <dbReference type="SMART" id="SM01054"/>
    </source>
</evidence>
<evidence type="ECO:0000313" key="3">
    <source>
        <dbReference type="EMBL" id="KAK7394443.1"/>
    </source>
</evidence>
<evidence type="ECO:0000313" key="4">
    <source>
        <dbReference type="Proteomes" id="UP001386955"/>
    </source>
</evidence>
<feature type="compositionally biased region" description="Low complexity" evidence="1">
    <location>
        <begin position="377"/>
        <end position="394"/>
    </location>
</feature>
<dbReference type="SMART" id="SM01054">
    <property type="entry name" value="CaM_binding"/>
    <property type="match status" value="1"/>
</dbReference>
<dbReference type="SUPFAM" id="SSF81383">
    <property type="entry name" value="F-box domain"/>
    <property type="match status" value="1"/>
</dbReference>
<dbReference type="AlphaFoldDB" id="A0AAN9SD62"/>
<gene>
    <name evidence="3" type="ORF">VNO78_14971</name>
</gene>
<accession>A0AAN9SD62</accession>
<dbReference type="InterPro" id="IPR036047">
    <property type="entry name" value="F-box-like_dom_sf"/>
</dbReference>
<dbReference type="GO" id="GO:0005516">
    <property type="term" value="F:calmodulin binding"/>
    <property type="evidence" value="ECO:0007669"/>
    <property type="project" value="InterPro"/>
</dbReference>